<dbReference type="VEuPathDB" id="ToxoDB:BESB_074080"/>
<protein>
    <recommendedName>
        <fullName evidence="6">Transmembrane protein</fullName>
    </recommendedName>
</protein>
<comment type="caution">
    <text evidence="4">The sequence shown here is derived from an EMBL/GenBank/DDBJ whole genome shotgun (WGS) entry which is preliminary data.</text>
</comment>
<proteinExistence type="predicted"/>
<evidence type="ECO:0000256" key="1">
    <source>
        <dbReference type="SAM" id="Coils"/>
    </source>
</evidence>
<name>A0A2A9ME80_BESBE</name>
<dbReference type="GeneID" id="40312334"/>
<keyword evidence="5" id="KW-1185">Reference proteome</keyword>
<keyword evidence="3" id="KW-0472">Membrane</keyword>
<organism evidence="4 5">
    <name type="scientific">Besnoitia besnoiti</name>
    <name type="common">Apicomplexan protozoan</name>
    <dbReference type="NCBI Taxonomy" id="94643"/>
    <lineage>
        <taxon>Eukaryota</taxon>
        <taxon>Sar</taxon>
        <taxon>Alveolata</taxon>
        <taxon>Apicomplexa</taxon>
        <taxon>Conoidasida</taxon>
        <taxon>Coccidia</taxon>
        <taxon>Eucoccidiorida</taxon>
        <taxon>Eimeriorina</taxon>
        <taxon>Sarcocystidae</taxon>
        <taxon>Besnoitia</taxon>
    </lineage>
</organism>
<keyword evidence="3" id="KW-1133">Transmembrane helix</keyword>
<reference evidence="4 5" key="1">
    <citation type="submission" date="2017-09" db="EMBL/GenBank/DDBJ databases">
        <title>Genome sequencing of Besnoitia besnoiti strain Bb-Ger1.</title>
        <authorList>
            <person name="Schares G."/>
            <person name="Venepally P."/>
            <person name="Lorenzi H.A."/>
        </authorList>
    </citation>
    <scope>NUCLEOTIDE SEQUENCE [LARGE SCALE GENOMIC DNA]</scope>
    <source>
        <strain evidence="4 5">Bb-Ger1</strain>
    </source>
</reference>
<feature type="coiled-coil region" evidence="1">
    <location>
        <begin position="236"/>
        <end position="263"/>
    </location>
</feature>
<dbReference type="AlphaFoldDB" id="A0A2A9ME80"/>
<keyword evidence="3" id="KW-0812">Transmembrane</keyword>
<sequence length="317" mass="33710">MIASPAALRAGSFLVRAGAARASFTPSGLSRSPLCPLLGERGSKRYDAWCVALPRFAGDRSAMNFFAASPASVSSGALGARSFAGWSLWGGKSAAKETKKASEGAIASPLATTAETRGAAPPSPVAPAEPAPARSSFFRFGGEAKQPVHAPAAEPQFAKPEAPVDPKKGFSFNRIKAATPTEAPTPNAAEKQKKRKVPFFARLRSFLCGFLVASGGAFYILYYQLEDATARLHILAKDAAYRMATVENKLHALEKKLERDSKSEASSRYGMKRTDAARIEVGSPVAALSFIYALQKEPSRSAGAPRYMSTHLRLNRG</sequence>
<evidence type="ECO:0000256" key="2">
    <source>
        <dbReference type="SAM" id="MobiDB-lite"/>
    </source>
</evidence>
<dbReference type="RefSeq" id="XP_029218265.1">
    <property type="nucleotide sequence ID" value="XM_029365781.1"/>
</dbReference>
<feature type="region of interest" description="Disordered" evidence="2">
    <location>
        <begin position="100"/>
        <end position="131"/>
    </location>
</feature>
<dbReference type="KEGG" id="bbes:BESB_074080"/>
<gene>
    <name evidence="4" type="ORF">BESB_074080</name>
</gene>
<evidence type="ECO:0000256" key="3">
    <source>
        <dbReference type="SAM" id="Phobius"/>
    </source>
</evidence>
<dbReference type="OrthoDB" id="332003at2759"/>
<evidence type="ECO:0000313" key="4">
    <source>
        <dbReference type="EMBL" id="PFH34256.1"/>
    </source>
</evidence>
<evidence type="ECO:0008006" key="6">
    <source>
        <dbReference type="Google" id="ProtNLM"/>
    </source>
</evidence>
<dbReference type="EMBL" id="NWUJ01000007">
    <property type="protein sequence ID" value="PFH34256.1"/>
    <property type="molecule type" value="Genomic_DNA"/>
</dbReference>
<keyword evidence="1" id="KW-0175">Coiled coil</keyword>
<feature type="transmembrane region" description="Helical" evidence="3">
    <location>
        <begin position="203"/>
        <end position="222"/>
    </location>
</feature>
<evidence type="ECO:0000313" key="5">
    <source>
        <dbReference type="Proteomes" id="UP000224006"/>
    </source>
</evidence>
<accession>A0A2A9ME80</accession>
<dbReference type="Proteomes" id="UP000224006">
    <property type="component" value="Unassembled WGS sequence"/>
</dbReference>
<feature type="compositionally biased region" description="Pro residues" evidence="2">
    <location>
        <begin position="121"/>
        <end position="130"/>
    </location>
</feature>